<sequence length="120" mass="12772">MADDHRAHAAVAVLPEPCALAVGRHRRSARRLPSLVAVLARSLLAAAPATPAMMMKSALTHNIVAGMRFKKLVDPRKAKRVVPAPSPLPAASRQPLLRREASDVSGQSSMPREDQGGSNK</sequence>
<dbReference type="AlphaFoldDB" id="A0A5J9U4A2"/>
<accession>A0A5J9U4A2</accession>
<keyword evidence="3" id="KW-1185">Reference proteome</keyword>
<gene>
    <name evidence="2" type="ORF">EJB05_34647</name>
</gene>
<dbReference type="Proteomes" id="UP000324897">
    <property type="component" value="Chromosome 7"/>
</dbReference>
<dbReference type="EMBL" id="RWGY01000029">
    <property type="protein sequence ID" value="TVU18542.1"/>
    <property type="molecule type" value="Genomic_DNA"/>
</dbReference>
<evidence type="ECO:0000313" key="3">
    <source>
        <dbReference type="Proteomes" id="UP000324897"/>
    </source>
</evidence>
<protein>
    <submittedName>
        <fullName evidence="2">Uncharacterized protein</fullName>
    </submittedName>
</protein>
<evidence type="ECO:0000313" key="2">
    <source>
        <dbReference type="EMBL" id="TVU18542.1"/>
    </source>
</evidence>
<proteinExistence type="predicted"/>
<feature type="compositionally biased region" description="Basic and acidic residues" evidence="1">
    <location>
        <begin position="111"/>
        <end position="120"/>
    </location>
</feature>
<reference evidence="2 3" key="1">
    <citation type="journal article" date="2019" name="Sci. Rep.">
        <title>A high-quality genome of Eragrostis curvula grass provides insights into Poaceae evolution and supports new strategies to enhance forage quality.</title>
        <authorList>
            <person name="Carballo J."/>
            <person name="Santos B.A.C.M."/>
            <person name="Zappacosta D."/>
            <person name="Garbus I."/>
            <person name="Selva J.P."/>
            <person name="Gallo C.A."/>
            <person name="Diaz A."/>
            <person name="Albertini E."/>
            <person name="Caccamo M."/>
            <person name="Echenique V."/>
        </authorList>
    </citation>
    <scope>NUCLEOTIDE SEQUENCE [LARGE SCALE GENOMIC DNA]</scope>
    <source>
        <strain evidence="3">cv. Victoria</strain>
        <tissue evidence="2">Leaf</tissue>
    </source>
</reference>
<feature type="region of interest" description="Disordered" evidence="1">
    <location>
        <begin position="76"/>
        <end position="120"/>
    </location>
</feature>
<feature type="non-terminal residue" evidence="2">
    <location>
        <position position="1"/>
    </location>
</feature>
<dbReference type="Gramene" id="TVU18542">
    <property type="protein sequence ID" value="TVU18542"/>
    <property type="gene ID" value="EJB05_34647"/>
</dbReference>
<name>A0A5J9U4A2_9POAL</name>
<evidence type="ECO:0000256" key="1">
    <source>
        <dbReference type="SAM" id="MobiDB-lite"/>
    </source>
</evidence>
<organism evidence="2 3">
    <name type="scientific">Eragrostis curvula</name>
    <name type="common">weeping love grass</name>
    <dbReference type="NCBI Taxonomy" id="38414"/>
    <lineage>
        <taxon>Eukaryota</taxon>
        <taxon>Viridiplantae</taxon>
        <taxon>Streptophyta</taxon>
        <taxon>Embryophyta</taxon>
        <taxon>Tracheophyta</taxon>
        <taxon>Spermatophyta</taxon>
        <taxon>Magnoliopsida</taxon>
        <taxon>Liliopsida</taxon>
        <taxon>Poales</taxon>
        <taxon>Poaceae</taxon>
        <taxon>PACMAD clade</taxon>
        <taxon>Chloridoideae</taxon>
        <taxon>Eragrostideae</taxon>
        <taxon>Eragrostidinae</taxon>
        <taxon>Eragrostis</taxon>
    </lineage>
</organism>
<comment type="caution">
    <text evidence="2">The sequence shown here is derived from an EMBL/GenBank/DDBJ whole genome shotgun (WGS) entry which is preliminary data.</text>
</comment>